<dbReference type="GO" id="GO:0008714">
    <property type="term" value="F:AMP nucleosidase activity"/>
    <property type="evidence" value="ECO:0007669"/>
    <property type="project" value="UniProtKB-EC"/>
</dbReference>
<accession>A0A1H9U805</accession>
<dbReference type="AlphaFoldDB" id="A0A1H9U805"/>
<dbReference type="InterPro" id="IPR031100">
    <property type="entry name" value="LOG_fam"/>
</dbReference>
<dbReference type="Proteomes" id="UP000198885">
    <property type="component" value="Unassembled WGS sequence"/>
</dbReference>
<evidence type="ECO:0000256" key="1">
    <source>
        <dbReference type="ARBA" id="ARBA00000274"/>
    </source>
</evidence>
<feature type="compositionally biased region" description="Basic and acidic residues" evidence="4">
    <location>
        <begin position="1"/>
        <end position="32"/>
    </location>
</feature>
<name>A0A1H9U805_9RHOB</name>
<evidence type="ECO:0000256" key="3">
    <source>
        <dbReference type="ARBA" id="ARBA00031983"/>
    </source>
</evidence>
<dbReference type="Pfam" id="PF03641">
    <property type="entry name" value="Lysine_decarbox"/>
    <property type="match status" value="1"/>
</dbReference>
<evidence type="ECO:0000256" key="4">
    <source>
        <dbReference type="SAM" id="MobiDB-lite"/>
    </source>
</evidence>
<proteinExistence type="predicted"/>
<evidence type="ECO:0000256" key="2">
    <source>
        <dbReference type="ARBA" id="ARBA00011985"/>
    </source>
</evidence>
<dbReference type="STRING" id="641238.SAMN04490244_10590"/>
<reference evidence="5 6" key="1">
    <citation type="submission" date="2016-10" db="EMBL/GenBank/DDBJ databases">
        <authorList>
            <person name="de Groot N.N."/>
        </authorList>
    </citation>
    <scope>NUCLEOTIDE SEQUENCE [LARGE SCALE GENOMIC DNA]</scope>
    <source>
        <strain evidence="5 6">DSM 23042</strain>
    </source>
</reference>
<dbReference type="GO" id="GO:0005829">
    <property type="term" value="C:cytosol"/>
    <property type="evidence" value="ECO:0007669"/>
    <property type="project" value="TreeGrafter"/>
</dbReference>
<dbReference type="Gene3D" id="3.40.50.450">
    <property type="match status" value="1"/>
</dbReference>
<gene>
    <name evidence="5" type="ORF">SAMN04490244_10590</name>
</gene>
<dbReference type="InterPro" id="IPR052341">
    <property type="entry name" value="LOG_family_nucleotidases"/>
</dbReference>
<dbReference type="EC" id="3.2.2.4" evidence="2"/>
<comment type="catalytic activity">
    <reaction evidence="1">
        <text>AMP + H2O = D-ribose 5-phosphate + adenine</text>
        <dbReference type="Rhea" id="RHEA:20129"/>
        <dbReference type="ChEBI" id="CHEBI:15377"/>
        <dbReference type="ChEBI" id="CHEBI:16708"/>
        <dbReference type="ChEBI" id="CHEBI:78346"/>
        <dbReference type="ChEBI" id="CHEBI:456215"/>
        <dbReference type="EC" id="3.2.2.4"/>
    </reaction>
</comment>
<evidence type="ECO:0000313" key="5">
    <source>
        <dbReference type="EMBL" id="SES05452.1"/>
    </source>
</evidence>
<evidence type="ECO:0000313" key="6">
    <source>
        <dbReference type="Proteomes" id="UP000198885"/>
    </source>
</evidence>
<feature type="region of interest" description="Disordered" evidence="4">
    <location>
        <begin position="1"/>
        <end position="38"/>
    </location>
</feature>
<organism evidence="5 6">
    <name type="scientific">Tranquillimonas rosea</name>
    <dbReference type="NCBI Taxonomy" id="641238"/>
    <lineage>
        <taxon>Bacteria</taxon>
        <taxon>Pseudomonadati</taxon>
        <taxon>Pseudomonadota</taxon>
        <taxon>Alphaproteobacteria</taxon>
        <taxon>Rhodobacterales</taxon>
        <taxon>Roseobacteraceae</taxon>
        <taxon>Tranquillimonas</taxon>
    </lineage>
</organism>
<dbReference type="EMBL" id="FOGU01000005">
    <property type="protein sequence ID" value="SES05452.1"/>
    <property type="molecule type" value="Genomic_DNA"/>
</dbReference>
<dbReference type="PANTHER" id="PTHR43393:SF3">
    <property type="entry name" value="LYSINE DECARBOXYLASE-LIKE PROTEIN"/>
    <property type="match status" value="1"/>
</dbReference>
<keyword evidence="6" id="KW-1185">Reference proteome</keyword>
<sequence>MTDDLRSEAMRDDRQGPFRDAGEDRRTAREVPDTPQTRAESYRLAFSDDDFMCRPELRPVRLQLELMKPEMVLTEAGIDSTVVLFGGARIPEPKDKDGARTARLAELTRYYDEAREFSRRITEASLARGGRENIIVTGGGPGVMEAGNRGADDAGGRSVGLNIVLPHEQAPNAYVTPGLCFNFHYFALRKMHFLMRANAVCVFPGGFGTLDETFEALTLIQTGRMERVPFLLFGRSFWEEIINWDSLSRAGTISDEDLDLFRFVESADEALDQIANWPHPRSKRGTIPGR</sequence>
<dbReference type="SUPFAM" id="SSF102405">
    <property type="entry name" value="MCP/YpsA-like"/>
    <property type="match status" value="1"/>
</dbReference>
<dbReference type="PANTHER" id="PTHR43393">
    <property type="entry name" value="CYTOKININ RIBOSIDE 5'-MONOPHOSPHATE PHOSPHORIBOHYDROLASE"/>
    <property type="match status" value="1"/>
</dbReference>
<protein>
    <recommendedName>
        <fullName evidence="3">AMP nucleosidase</fullName>
        <ecNumber evidence="2">3.2.2.4</ecNumber>
    </recommendedName>
    <alternativeName>
        <fullName evidence="3">AMP nucleosidase</fullName>
    </alternativeName>
</protein>